<protein>
    <recommendedName>
        <fullName evidence="3">Amidoligase enzyme</fullName>
    </recommendedName>
</protein>
<accession>A0ABR3GQ13</accession>
<dbReference type="PANTHER" id="PTHR36847:SF1">
    <property type="entry name" value="AMIDOLIGASE ENZYME"/>
    <property type="match status" value="1"/>
</dbReference>
<sequence length="330" mass="36865">MPSSKFYEAGGRKFESVEFVAADVTIGVELEMILVPGEREDATLKNKATDETLFARDALEFLATELYSGNSFGADCVPPFAVKGDSTIIPGAELGGGKGIEVTTPIMKNTSADSKESWRYIVPKMYEALRSNATRVGGSIEFNSTTALQVHIGLGDNKTYNLPDLKRICKAILLFEKQIDTLHPTCRNPVDQFDLKNMLKSCGGNRHFARLRVVEWLDWVDRIADIRELIRLMNSSEGMAPGTYAQRYAKHNLFSLNKFGTIEFRQAHGTIDTEVTVNWIQTVITFVTEAVATVDAEFNKWAEGGFDASVYERFGVGWTPEDVERYWGCR</sequence>
<gene>
    <name evidence="1" type="ORF">Q9L58_002949</name>
</gene>
<dbReference type="Proteomes" id="UP001447188">
    <property type="component" value="Unassembled WGS sequence"/>
</dbReference>
<proteinExistence type="predicted"/>
<dbReference type="Pfam" id="PF12224">
    <property type="entry name" value="Amidoligase_2"/>
    <property type="match status" value="1"/>
</dbReference>
<keyword evidence="2" id="KW-1185">Reference proteome</keyword>
<evidence type="ECO:0000313" key="2">
    <source>
        <dbReference type="Proteomes" id="UP001447188"/>
    </source>
</evidence>
<dbReference type="PANTHER" id="PTHR36847">
    <property type="entry name" value="AMIDOLIGASE ENZYME"/>
    <property type="match status" value="1"/>
</dbReference>
<comment type="caution">
    <text evidence="1">The sequence shown here is derived from an EMBL/GenBank/DDBJ whole genome shotgun (WGS) entry which is preliminary data.</text>
</comment>
<evidence type="ECO:0000313" key="1">
    <source>
        <dbReference type="EMBL" id="KAL0638014.1"/>
    </source>
</evidence>
<name>A0ABR3GQ13_9PEZI</name>
<reference evidence="1 2" key="1">
    <citation type="submission" date="2024-02" db="EMBL/GenBank/DDBJ databases">
        <title>Discinaceae phylogenomics.</title>
        <authorList>
            <person name="Dirks A.C."/>
            <person name="James T.Y."/>
        </authorList>
    </citation>
    <scope>NUCLEOTIDE SEQUENCE [LARGE SCALE GENOMIC DNA]</scope>
    <source>
        <strain evidence="1 2">ACD0624</strain>
    </source>
</reference>
<evidence type="ECO:0008006" key="3">
    <source>
        <dbReference type="Google" id="ProtNLM"/>
    </source>
</evidence>
<organism evidence="1 2">
    <name type="scientific">Discina gigas</name>
    <dbReference type="NCBI Taxonomy" id="1032678"/>
    <lineage>
        <taxon>Eukaryota</taxon>
        <taxon>Fungi</taxon>
        <taxon>Dikarya</taxon>
        <taxon>Ascomycota</taxon>
        <taxon>Pezizomycotina</taxon>
        <taxon>Pezizomycetes</taxon>
        <taxon>Pezizales</taxon>
        <taxon>Discinaceae</taxon>
        <taxon>Discina</taxon>
    </lineage>
</organism>
<dbReference type="InterPro" id="IPR022025">
    <property type="entry name" value="Amidoligase_2"/>
</dbReference>
<dbReference type="EMBL" id="JBBBZM010000027">
    <property type="protein sequence ID" value="KAL0638014.1"/>
    <property type="molecule type" value="Genomic_DNA"/>
</dbReference>